<keyword evidence="3" id="KW-1185">Reference proteome</keyword>
<proteinExistence type="predicted"/>
<dbReference type="Gene3D" id="2.40.128.520">
    <property type="match status" value="1"/>
</dbReference>
<protein>
    <recommendedName>
        <fullName evidence="1">DUF2147 domain-containing protein</fullName>
    </recommendedName>
</protein>
<feature type="domain" description="DUF2147" evidence="1">
    <location>
        <begin position="26"/>
        <end position="128"/>
    </location>
</feature>
<name>A0ABP7LEN1_9SPHN</name>
<gene>
    <name evidence="2" type="ORF">GCM10022276_19090</name>
</gene>
<dbReference type="Pfam" id="PF09917">
    <property type="entry name" value="DUF2147"/>
    <property type="match status" value="1"/>
</dbReference>
<accession>A0ABP7LEN1</accession>
<comment type="caution">
    <text evidence="2">The sequence shown here is derived from an EMBL/GenBank/DDBJ whole genome shotgun (WGS) entry which is preliminary data.</text>
</comment>
<evidence type="ECO:0000313" key="3">
    <source>
        <dbReference type="Proteomes" id="UP001500827"/>
    </source>
</evidence>
<dbReference type="PANTHER" id="PTHR36919">
    <property type="entry name" value="BLR1215 PROTEIN"/>
    <property type="match status" value="1"/>
</dbReference>
<evidence type="ECO:0000259" key="1">
    <source>
        <dbReference type="Pfam" id="PF09917"/>
    </source>
</evidence>
<dbReference type="PANTHER" id="PTHR36919:SF2">
    <property type="entry name" value="BLL6627 PROTEIN"/>
    <property type="match status" value="1"/>
</dbReference>
<evidence type="ECO:0000313" key="2">
    <source>
        <dbReference type="EMBL" id="GAA3900458.1"/>
    </source>
</evidence>
<dbReference type="EMBL" id="BAABBM010000001">
    <property type="protein sequence ID" value="GAA3900458.1"/>
    <property type="molecule type" value="Genomic_DNA"/>
</dbReference>
<sequence length="137" mass="14734">MRGLARIAAMLALTAAQERSRAPIEGYWMNPIGSAIIEIAPCGHELCGKVVWASPRGQREAAKGARNVVGTTVLSGLKRAHGYWAGSLFIPDDNIHVSARLQTAGARQIKLTGCAFAGFFCRTQLWTRQKGPMPASD</sequence>
<reference evidence="3" key="1">
    <citation type="journal article" date="2019" name="Int. J. Syst. Evol. Microbiol.">
        <title>The Global Catalogue of Microorganisms (GCM) 10K type strain sequencing project: providing services to taxonomists for standard genome sequencing and annotation.</title>
        <authorList>
            <consortium name="The Broad Institute Genomics Platform"/>
            <consortium name="The Broad Institute Genome Sequencing Center for Infectious Disease"/>
            <person name="Wu L."/>
            <person name="Ma J."/>
        </authorList>
    </citation>
    <scope>NUCLEOTIDE SEQUENCE [LARGE SCALE GENOMIC DNA]</scope>
    <source>
        <strain evidence="3">JCM 17543</strain>
    </source>
</reference>
<dbReference type="Proteomes" id="UP001500827">
    <property type="component" value="Unassembled WGS sequence"/>
</dbReference>
<dbReference type="InterPro" id="IPR019223">
    <property type="entry name" value="DUF2147"/>
</dbReference>
<organism evidence="2 3">
    <name type="scientific">Sphingomonas limnosediminicola</name>
    <dbReference type="NCBI Taxonomy" id="940133"/>
    <lineage>
        <taxon>Bacteria</taxon>
        <taxon>Pseudomonadati</taxon>
        <taxon>Pseudomonadota</taxon>
        <taxon>Alphaproteobacteria</taxon>
        <taxon>Sphingomonadales</taxon>
        <taxon>Sphingomonadaceae</taxon>
        <taxon>Sphingomonas</taxon>
    </lineage>
</organism>